<accession>A0A940S3F9</accession>
<comment type="caution">
    <text evidence="2">The sequence shown here is derived from an EMBL/GenBank/DDBJ whole genome shotgun (WGS) entry which is preliminary data.</text>
</comment>
<evidence type="ECO:0000313" key="3">
    <source>
        <dbReference type="Proteomes" id="UP000677537"/>
    </source>
</evidence>
<dbReference type="AlphaFoldDB" id="A0A940S3F9"/>
<keyword evidence="3" id="KW-1185">Reference proteome</keyword>
<proteinExistence type="predicted"/>
<evidence type="ECO:0000256" key="1">
    <source>
        <dbReference type="SAM" id="MobiDB-lite"/>
    </source>
</evidence>
<sequence>MTLEDRREQAKDLFRQGYTEAEVARKVPLPARDIVLLKVSLSQQGLLPAREAPSAPQPPTQPATQPQPTQEVVVMPPRPSPTTMTSAGLRAILFAELASLREGKTSPKQALAAAKLADGICNTVKLELVHAERAAALGPDHAPAPLVLTGGAECSG</sequence>
<feature type="compositionally biased region" description="Low complexity" evidence="1">
    <location>
        <begin position="62"/>
        <end position="85"/>
    </location>
</feature>
<evidence type="ECO:0000313" key="2">
    <source>
        <dbReference type="EMBL" id="MBP0492191.1"/>
    </source>
</evidence>
<feature type="region of interest" description="Disordered" evidence="1">
    <location>
        <begin position="47"/>
        <end position="85"/>
    </location>
</feature>
<protein>
    <submittedName>
        <fullName evidence="2">Uncharacterized protein</fullName>
    </submittedName>
</protein>
<gene>
    <name evidence="2" type="ORF">J5Y10_05295</name>
</gene>
<name>A0A940S3F9_9PROT</name>
<dbReference type="Proteomes" id="UP000677537">
    <property type="component" value="Unassembled WGS sequence"/>
</dbReference>
<reference evidence="2" key="1">
    <citation type="submission" date="2021-03" db="EMBL/GenBank/DDBJ databases">
        <authorList>
            <person name="So Y."/>
        </authorList>
    </citation>
    <scope>NUCLEOTIDE SEQUENCE</scope>
    <source>
        <strain evidence="2">SG15</strain>
    </source>
</reference>
<organism evidence="2 3">
    <name type="scientific">Roseomonas indoligenes</name>
    <dbReference type="NCBI Taxonomy" id="2820811"/>
    <lineage>
        <taxon>Bacteria</taxon>
        <taxon>Pseudomonadati</taxon>
        <taxon>Pseudomonadota</taxon>
        <taxon>Alphaproteobacteria</taxon>
        <taxon>Acetobacterales</taxon>
        <taxon>Roseomonadaceae</taxon>
        <taxon>Roseomonas</taxon>
    </lineage>
</organism>
<dbReference type="EMBL" id="JAGIZA010000003">
    <property type="protein sequence ID" value="MBP0492191.1"/>
    <property type="molecule type" value="Genomic_DNA"/>
</dbReference>
<dbReference type="RefSeq" id="WP_209371554.1">
    <property type="nucleotide sequence ID" value="NZ_JAGIZA010000003.1"/>
</dbReference>